<name>A0A1H7BUD6_9DEIO</name>
<dbReference type="STRING" id="856736.SAMN04488058_11865"/>
<dbReference type="PRINTS" id="PR00412">
    <property type="entry name" value="EPOXHYDRLASE"/>
</dbReference>
<keyword evidence="4" id="KW-1185">Reference proteome</keyword>
<dbReference type="EMBL" id="FNZA01000018">
    <property type="protein sequence ID" value="SEJ78282.1"/>
    <property type="molecule type" value="Genomic_DNA"/>
</dbReference>
<gene>
    <name evidence="3" type="ORF">SAMN04488058_11865</name>
</gene>
<organism evidence="3 4">
    <name type="scientific">Deinococcus reticulitermitis</name>
    <dbReference type="NCBI Taxonomy" id="856736"/>
    <lineage>
        <taxon>Bacteria</taxon>
        <taxon>Thermotogati</taxon>
        <taxon>Deinococcota</taxon>
        <taxon>Deinococci</taxon>
        <taxon>Deinococcales</taxon>
        <taxon>Deinococcaceae</taxon>
        <taxon>Deinococcus</taxon>
    </lineage>
</organism>
<dbReference type="SUPFAM" id="SSF53474">
    <property type="entry name" value="alpha/beta-Hydrolases"/>
    <property type="match status" value="1"/>
</dbReference>
<evidence type="ECO:0000259" key="2">
    <source>
        <dbReference type="Pfam" id="PF00561"/>
    </source>
</evidence>
<dbReference type="Proteomes" id="UP000199223">
    <property type="component" value="Unassembled WGS sequence"/>
</dbReference>
<evidence type="ECO:0000256" key="1">
    <source>
        <dbReference type="ARBA" id="ARBA00022801"/>
    </source>
</evidence>
<dbReference type="RefSeq" id="WP_092265400.1">
    <property type="nucleotide sequence ID" value="NZ_FNZA01000018.1"/>
</dbReference>
<protein>
    <submittedName>
        <fullName evidence="3">Pimeloyl-ACP methyl ester carboxylesterase</fullName>
    </submittedName>
</protein>
<evidence type="ECO:0000313" key="3">
    <source>
        <dbReference type="EMBL" id="SEJ78282.1"/>
    </source>
</evidence>
<dbReference type="Gene3D" id="3.40.50.1820">
    <property type="entry name" value="alpha/beta hydrolase"/>
    <property type="match status" value="1"/>
</dbReference>
<dbReference type="InterPro" id="IPR029058">
    <property type="entry name" value="AB_hydrolase_fold"/>
</dbReference>
<keyword evidence="1" id="KW-0378">Hydrolase</keyword>
<dbReference type="OrthoDB" id="9776303at2"/>
<dbReference type="InterPro" id="IPR000639">
    <property type="entry name" value="Epox_hydrolase-like"/>
</dbReference>
<reference evidence="4" key="1">
    <citation type="submission" date="2016-10" db="EMBL/GenBank/DDBJ databases">
        <authorList>
            <person name="Varghese N."/>
            <person name="Submissions S."/>
        </authorList>
    </citation>
    <scope>NUCLEOTIDE SEQUENCE [LARGE SCALE GENOMIC DNA]</scope>
    <source>
        <strain evidence="4">CGMCC 1.10218</strain>
    </source>
</reference>
<proteinExistence type="predicted"/>
<sequence length="286" mass="32561">MTTAPLSGLRERERLVNGVRLHCVEAGPEGGLPVLLLHGFPEFWRAWERQIGPLARAGFHVVVPDLRGYNLSEKPAGVESYRLSTLVEDIVGLIHDLGTQRAHVVGHDWGGIIAWALAITRPEVVDKLVILNAPHPAAYRREWKRGEQPRRSWYVAFFQLPWLPERLLPRFGRWALRGRSGSYTPEDLRHYEAAWAQPGAATAMIHYYRALMRFGNVRETEVRAPTLLLWGERDVALVPELAEGLGEWVPDLRVVRFPAATHWLMRDETLRVSGLILDFLDRPAED</sequence>
<dbReference type="InterPro" id="IPR000073">
    <property type="entry name" value="AB_hydrolase_1"/>
</dbReference>
<dbReference type="Pfam" id="PF00561">
    <property type="entry name" value="Abhydrolase_1"/>
    <property type="match status" value="1"/>
</dbReference>
<evidence type="ECO:0000313" key="4">
    <source>
        <dbReference type="Proteomes" id="UP000199223"/>
    </source>
</evidence>
<accession>A0A1H7BUD6</accession>
<dbReference type="GO" id="GO:0016787">
    <property type="term" value="F:hydrolase activity"/>
    <property type="evidence" value="ECO:0007669"/>
    <property type="project" value="UniProtKB-KW"/>
</dbReference>
<dbReference type="PANTHER" id="PTHR43329">
    <property type="entry name" value="EPOXIDE HYDROLASE"/>
    <property type="match status" value="1"/>
</dbReference>
<dbReference type="PRINTS" id="PR00111">
    <property type="entry name" value="ABHYDROLASE"/>
</dbReference>
<feature type="domain" description="AB hydrolase-1" evidence="2">
    <location>
        <begin position="33"/>
        <end position="139"/>
    </location>
</feature>
<dbReference type="AlphaFoldDB" id="A0A1H7BUD6"/>